<evidence type="ECO:0000256" key="21">
    <source>
        <dbReference type="SAM" id="SignalP"/>
    </source>
</evidence>
<comment type="subunit">
    <text evidence="15">Part of the IMAC/intermicrovillar adhesion complex/intermicrovillar tip-link complex composed of ANKS4B, MYO7B, USH1C, CDHR2 and CDHR5. Interacts (via cytoplasmic domain) with USH1C and MYO7B; required for proper localization of CDHR5 to microvilli tips and its function in brush border differentiation.</text>
</comment>
<dbReference type="InterPro" id="IPR039808">
    <property type="entry name" value="Cadherin"/>
</dbReference>
<dbReference type="GO" id="GO:0034332">
    <property type="term" value="P:adherens junction organization"/>
    <property type="evidence" value="ECO:0007669"/>
    <property type="project" value="TreeGrafter"/>
</dbReference>
<feature type="chain" id="PRO_5039015240" description="Cadherin-related family member 5" evidence="21">
    <location>
        <begin position="30"/>
        <end position="892"/>
    </location>
</feature>
<dbReference type="GO" id="GO:0005912">
    <property type="term" value="C:adherens junction"/>
    <property type="evidence" value="ECO:0007669"/>
    <property type="project" value="TreeGrafter"/>
</dbReference>
<keyword evidence="9 20" id="KW-1133">Transmembrane helix</keyword>
<feature type="transmembrane region" description="Helical" evidence="20">
    <location>
        <begin position="664"/>
        <end position="687"/>
    </location>
</feature>
<evidence type="ECO:0000256" key="6">
    <source>
        <dbReference type="ARBA" id="ARBA00022737"/>
    </source>
</evidence>
<keyword evidence="7" id="KW-0221">Differentiation</keyword>
<evidence type="ECO:0000256" key="7">
    <source>
        <dbReference type="ARBA" id="ARBA00022782"/>
    </source>
</evidence>
<feature type="region of interest" description="Disordered" evidence="19">
    <location>
        <begin position="807"/>
        <end position="849"/>
    </location>
</feature>
<comment type="subcellular location">
    <subcellularLocation>
        <location evidence="1">Apical cell membrane</location>
        <topology evidence="1">Single-pass type I membrane protein</topology>
    </subcellularLocation>
    <subcellularLocation>
        <location evidence="14">Cell projection</location>
        <location evidence="14">Microvillus membrane</location>
        <topology evidence="14">Single-pass type I membrane protein</topology>
    </subcellularLocation>
</comment>
<accession>A0A9B0X2R1</accession>
<feature type="signal peptide" evidence="21">
    <location>
        <begin position="1"/>
        <end position="29"/>
    </location>
</feature>
<evidence type="ECO:0000256" key="13">
    <source>
        <dbReference type="ARBA" id="ARBA00056389"/>
    </source>
</evidence>
<dbReference type="PROSITE" id="PS00232">
    <property type="entry name" value="CADHERIN_1"/>
    <property type="match status" value="1"/>
</dbReference>
<dbReference type="SUPFAM" id="SSF49313">
    <property type="entry name" value="Cadherin-like"/>
    <property type="match status" value="3"/>
</dbReference>
<keyword evidence="4 20" id="KW-0812">Transmembrane</keyword>
<feature type="compositionally biased region" description="Acidic residues" evidence="19">
    <location>
        <begin position="812"/>
        <end position="828"/>
    </location>
</feature>
<evidence type="ECO:0000256" key="20">
    <source>
        <dbReference type="SAM" id="Phobius"/>
    </source>
</evidence>
<evidence type="ECO:0000256" key="9">
    <source>
        <dbReference type="ARBA" id="ARBA00022989"/>
    </source>
</evidence>
<evidence type="ECO:0000259" key="22">
    <source>
        <dbReference type="PROSITE" id="PS50268"/>
    </source>
</evidence>
<evidence type="ECO:0000256" key="11">
    <source>
        <dbReference type="ARBA" id="ARBA00023180"/>
    </source>
</evidence>
<dbReference type="GO" id="GO:0016339">
    <property type="term" value="P:calcium-dependent cell-cell adhesion via plasma membrane cell adhesion molecules"/>
    <property type="evidence" value="ECO:0007669"/>
    <property type="project" value="TreeGrafter"/>
</dbReference>
<evidence type="ECO:0000256" key="15">
    <source>
        <dbReference type="ARBA" id="ARBA00063725"/>
    </source>
</evidence>
<dbReference type="CTD" id="53841"/>
<dbReference type="Proteomes" id="UP000504623">
    <property type="component" value="Unplaced"/>
</dbReference>
<keyword evidence="3" id="KW-0597">Phosphoprotein</keyword>
<dbReference type="GO" id="GO:0030154">
    <property type="term" value="P:cell differentiation"/>
    <property type="evidence" value="ECO:0007669"/>
    <property type="project" value="UniProtKB-KW"/>
</dbReference>
<dbReference type="GO" id="GO:0031528">
    <property type="term" value="C:microvillus membrane"/>
    <property type="evidence" value="ECO:0007669"/>
    <property type="project" value="UniProtKB-SubCell"/>
</dbReference>
<feature type="compositionally biased region" description="Polar residues" evidence="19">
    <location>
        <begin position="601"/>
        <end position="637"/>
    </location>
</feature>
<keyword evidence="12" id="KW-0966">Cell projection</keyword>
<keyword evidence="11" id="KW-0325">Glycoprotein</keyword>
<name>A0A9B0X2R1_CHRAS</name>
<dbReference type="GO" id="GO:0016324">
    <property type="term" value="C:apical plasma membrane"/>
    <property type="evidence" value="ECO:0007669"/>
    <property type="project" value="UniProtKB-SubCell"/>
</dbReference>
<keyword evidence="10 20" id="KW-0472">Membrane</keyword>
<dbReference type="PANTHER" id="PTHR24027:SF414">
    <property type="entry name" value="CADHERIN-RELATED FAMILY MEMBER 5 ISOFORM X1"/>
    <property type="match status" value="1"/>
</dbReference>
<keyword evidence="23" id="KW-1185">Reference proteome</keyword>
<feature type="compositionally biased region" description="Low complexity" evidence="19">
    <location>
        <begin position="638"/>
        <end position="647"/>
    </location>
</feature>
<evidence type="ECO:0000256" key="4">
    <source>
        <dbReference type="ARBA" id="ARBA00022692"/>
    </source>
</evidence>
<feature type="domain" description="Cadherin" evidence="22">
    <location>
        <begin position="251"/>
        <end position="356"/>
    </location>
</feature>
<reference evidence="24" key="1">
    <citation type="submission" date="2025-08" db="UniProtKB">
        <authorList>
            <consortium name="RefSeq"/>
        </authorList>
    </citation>
    <scope>IDENTIFICATION</scope>
    <source>
        <tissue evidence="24">Spleen</tissue>
    </source>
</reference>
<feature type="region of interest" description="Disordered" evidence="19">
    <location>
        <begin position="458"/>
        <end position="654"/>
    </location>
</feature>
<comment type="function">
    <text evidence="13">Intermicrovillar adhesion molecule that forms, via its extracellular domain, calcium-dependent heterophilic complexes with CDHR2 on adjacent microvilli. Thereby, controls the packing of microvilli at the apical membrane of epithelial cells. Through its cytoplasmic domain, interacts with microvillus cytoplasmic proteins to form the intermicrovillar adhesion complex/IMAC. This complex plays a central role in microvilli and epithelial brush border differentiation.</text>
</comment>
<evidence type="ECO:0000256" key="2">
    <source>
        <dbReference type="ARBA" id="ARBA00022475"/>
    </source>
</evidence>
<feature type="region of interest" description="Disordered" evidence="19">
    <location>
        <begin position="864"/>
        <end position="892"/>
    </location>
</feature>
<dbReference type="AlphaFoldDB" id="A0A9B0X2R1"/>
<gene>
    <name evidence="24" type="primary">CDHR5</name>
</gene>
<dbReference type="GO" id="GO:0045296">
    <property type="term" value="F:cadherin binding"/>
    <property type="evidence" value="ECO:0007669"/>
    <property type="project" value="TreeGrafter"/>
</dbReference>
<dbReference type="GO" id="GO:0007043">
    <property type="term" value="P:cell-cell junction assembly"/>
    <property type="evidence" value="ECO:0007669"/>
    <property type="project" value="TreeGrafter"/>
</dbReference>
<feature type="compositionally biased region" description="Pro residues" evidence="19">
    <location>
        <begin position="726"/>
        <end position="760"/>
    </location>
</feature>
<protein>
    <recommendedName>
        <fullName evidence="16">Cadherin-related family member 5</fullName>
    </recommendedName>
    <alternativeName>
        <fullName evidence="17">Mu-protocadherin</fullName>
    </alternativeName>
</protein>
<feature type="compositionally biased region" description="Low complexity" evidence="19">
    <location>
        <begin position="522"/>
        <end position="566"/>
    </location>
</feature>
<dbReference type="GO" id="GO:0016477">
    <property type="term" value="P:cell migration"/>
    <property type="evidence" value="ECO:0007669"/>
    <property type="project" value="TreeGrafter"/>
</dbReference>
<feature type="domain" description="Cadherin" evidence="22">
    <location>
        <begin position="127"/>
        <end position="239"/>
    </location>
</feature>
<proteinExistence type="predicted"/>
<evidence type="ECO:0000256" key="17">
    <source>
        <dbReference type="ARBA" id="ARBA00081919"/>
    </source>
</evidence>
<dbReference type="InterPro" id="IPR020894">
    <property type="entry name" value="Cadherin_CS"/>
</dbReference>
<dbReference type="GO" id="GO:0007156">
    <property type="term" value="P:homophilic cell adhesion via plasma membrane adhesion molecules"/>
    <property type="evidence" value="ECO:0007669"/>
    <property type="project" value="InterPro"/>
</dbReference>
<feature type="region of interest" description="Disordered" evidence="19">
    <location>
        <begin position="695"/>
        <end position="789"/>
    </location>
</feature>
<evidence type="ECO:0000256" key="12">
    <source>
        <dbReference type="ARBA" id="ARBA00023273"/>
    </source>
</evidence>
<evidence type="ECO:0000256" key="8">
    <source>
        <dbReference type="ARBA" id="ARBA00022837"/>
    </source>
</evidence>
<dbReference type="FunFam" id="2.60.40.60:FF:000261">
    <property type="entry name" value="Cadherin-related family member 5"/>
    <property type="match status" value="1"/>
</dbReference>
<evidence type="ECO:0000256" key="14">
    <source>
        <dbReference type="ARBA" id="ARBA00060382"/>
    </source>
</evidence>
<organism evidence="23 24">
    <name type="scientific">Chrysochloris asiatica</name>
    <name type="common">Cape golden mole</name>
    <dbReference type="NCBI Taxonomy" id="185453"/>
    <lineage>
        <taxon>Eukaryota</taxon>
        <taxon>Metazoa</taxon>
        <taxon>Chordata</taxon>
        <taxon>Craniata</taxon>
        <taxon>Vertebrata</taxon>
        <taxon>Euteleostomi</taxon>
        <taxon>Mammalia</taxon>
        <taxon>Eutheria</taxon>
        <taxon>Afrotheria</taxon>
        <taxon>Chrysochloridae</taxon>
        <taxon>Chrysochlorinae</taxon>
        <taxon>Chrysochloris</taxon>
    </lineage>
</organism>
<dbReference type="InterPro" id="IPR015919">
    <property type="entry name" value="Cadherin-like_sf"/>
</dbReference>
<evidence type="ECO:0000256" key="18">
    <source>
        <dbReference type="PROSITE-ProRule" id="PRU00043"/>
    </source>
</evidence>
<dbReference type="RefSeq" id="XP_006877066.1">
    <property type="nucleotide sequence ID" value="XM_006877004.1"/>
</dbReference>
<feature type="compositionally biased region" description="Low complexity" evidence="19">
    <location>
        <begin position="489"/>
        <end position="500"/>
    </location>
</feature>
<dbReference type="GO" id="GO:0005509">
    <property type="term" value="F:calcium ion binding"/>
    <property type="evidence" value="ECO:0007669"/>
    <property type="project" value="UniProtKB-UniRule"/>
</dbReference>
<dbReference type="CDD" id="cd11304">
    <property type="entry name" value="Cadherin_repeat"/>
    <property type="match status" value="3"/>
</dbReference>
<keyword evidence="5 21" id="KW-0732">Signal</keyword>
<evidence type="ECO:0000256" key="3">
    <source>
        <dbReference type="ARBA" id="ARBA00022553"/>
    </source>
</evidence>
<dbReference type="GO" id="GO:0016342">
    <property type="term" value="C:catenin complex"/>
    <property type="evidence" value="ECO:0007669"/>
    <property type="project" value="TreeGrafter"/>
</dbReference>
<dbReference type="GO" id="GO:0000902">
    <property type="term" value="P:cell morphogenesis"/>
    <property type="evidence" value="ECO:0007669"/>
    <property type="project" value="TreeGrafter"/>
</dbReference>
<dbReference type="InterPro" id="IPR002126">
    <property type="entry name" value="Cadherin-like_dom"/>
</dbReference>
<keyword evidence="2" id="KW-1003">Cell membrane</keyword>
<feature type="compositionally biased region" description="Polar residues" evidence="19">
    <location>
        <begin position="837"/>
        <end position="849"/>
    </location>
</feature>
<sequence>MGVGVLLRPPPLLLLLLLGLQGQVLEVQAQACSVDNGIVNIKENTTYTEPLVNITVPDGQQVTIASSTPDSAFEIRNNQLFLKIIPDYEVGSLMQVLLDCRRGDTVVTQLRVFVTVDDINDNPPNFGFNIKDVNVSEDTKVNSIVIPETELKAEDLDKIDTLFYTLQEVTPGTTGFFSLVGINNPALRLDKQLEFDKCQKMTFHLVVRDTQAENVEPSYTATATLIINVLPADLRPPWFLPCSYSDNYVCVQAQYQGAVPTGHRLPSPLILHPGPIYAVDGDRAINQPIIYSIINGNQDGVFSINESSGNLTMTKGISRPMTFKLVVKGEQADLTKYSVTQVSVEAQGAAGGQPSFPQSLYRGTVAPNLNAGAVVRDAANPSQALRLQAKDPDFPNLNSAITYNITNHSDFRMEGETVVTTVILKNVGVIYVEVEANNTVTLATATTVVEIQVREQFIPTGEPPGSPTPSEAGVTTGPSSIVTSEGLRPPGSSQGPSTSTSGGGTGPFPPSGTTLRPPASPTPGGTPSVGTSMSPSPAIPSIGGSPTTTMLGPSRSTSPGSIRPPGSTRPPGPSQTPSTTTSGGTTGPHPPSGTTLRPPVLTTSGSPPSVGASTSPTPAMPSTRSSAPTTSLGPSQMTPSGSARTTGSSGGGHSEDQLFSVAEMAVLGGVLGGLLLLALLVLGLLIYKHHRHRFKCSSGKSQEPLSGDFDNQSFETDEGKVNWEPAPSPAPSPIPAKAQPPSPEPQPEPEPEPRALPSPTLPTTARAEDSPAAVRSILTKERRPEGGYKAVWFGEDIGAEADVVVLNVPTMDDAEDSGSEGSADEDTDPGPARDVSSEPNDNSTYVYSSPLSLHYGAGAAGRAEPELLLPPTPGVEGPKPRVLTRDFLGPTP</sequence>
<dbReference type="GO" id="GO:0044331">
    <property type="term" value="P:cell-cell adhesion mediated by cadherin"/>
    <property type="evidence" value="ECO:0007669"/>
    <property type="project" value="TreeGrafter"/>
</dbReference>
<dbReference type="Gene3D" id="2.60.40.60">
    <property type="entry name" value="Cadherins"/>
    <property type="match status" value="4"/>
</dbReference>
<evidence type="ECO:0000256" key="10">
    <source>
        <dbReference type="ARBA" id="ARBA00023136"/>
    </source>
</evidence>
<evidence type="ECO:0000256" key="1">
    <source>
        <dbReference type="ARBA" id="ARBA00004247"/>
    </source>
</evidence>
<evidence type="ECO:0000313" key="24">
    <source>
        <dbReference type="RefSeq" id="XP_006877066.1"/>
    </source>
</evidence>
<dbReference type="SMART" id="SM00112">
    <property type="entry name" value="CA"/>
    <property type="match status" value="4"/>
</dbReference>
<keyword evidence="6" id="KW-0677">Repeat</keyword>
<dbReference type="PROSITE" id="PS50268">
    <property type="entry name" value="CADHERIN_2"/>
    <property type="match status" value="2"/>
</dbReference>
<evidence type="ECO:0000256" key="16">
    <source>
        <dbReference type="ARBA" id="ARBA00067494"/>
    </source>
</evidence>
<keyword evidence="8 18" id="KW-0106">Calcium</keyword>
<evidence type="ECO:0000256" key="5">
    <source>
        <dbReference type="ARBA" id="ARBA00022729"/>
    </source>
</evidence>
<evidence type="ECO:0000256" key="19">
    <source>
        <dbReference type="SAM" id="MobiDB-lite"/>
    </source>
</evidence>
<dbReference type="PANTHER" id="PTHR24027">
    <property type="entry name" value="CADHERIN-23"/>
    <property type="match status" value="1"/>
</dbReference>
<dbReference type="GO" id="GO:0008013">
    <property type="term" value="F:beta-catenin binding"/>
    <property type="evidence" value="ECO:0007669"/>
    <property type="project" value="TreeGrafter"/>
</dbReference>
<evidence type="ECO:0000313" key="23">
    <source>
        <dbReference type="Proteomes" id="UP000504623"/>
    </source>
</evidence>
<dbReference type="GeneID" id="102820251"/>
<dbReference type="OrthoDB" id="8958491at2759"/>
<feature type="compositionally biased region" description="Polar residues" evidence="19">
    <location>
        <begin position="698"/>
        <end position="714"/>
    </location>
</feature>